<reference evidence="2 3" key="1">
    <citation type="submission" date="2016-04" db="EMBL/GenBank/DDBJ databases">
        <title>Genome analyses suggest a sexual origin of heterokaryosis in a supposedly ancient asexual fungus.</title>
        <authorList>
            <person name="Ropars J."/>
            <person name="Sedzielewska K."/>
            <person name="Noel J."/>
            <person name="Charron P."/>
            <person name="Farinelli L."/>
            <person name="Marton T."/>
            <person name="Kruger M."/>
            <person name="Pelin A."/>
            <person name="Brachmann A."/>
            <person name="Corradi N."/>
        </authorList>
    </citation>
    <scope>NUCLEOTIDE SEQUENCE [LARGE SCALE GENOMIC DNA]</scope>
    <source>
        <strain evidence="2 3">C2</strain>
    </source>
</reference>
<dbReference type="AlphaFoldDB" id="A0A2N1NVY4"/>
<dbReference type="EMBL" id="LLXL01000100">
    <property type="protein sequence ID" value="PKK78043.1"/>
    <property type="molecule type" value="Genomic_DNA"/>
</dbReference>
<evidence type="ECO:0000256" key="1">
    <source>
        <dbReference type="SAM" id="MobiDB-lite"/>
    </source>
</evidence>
<feature type="region of interest" description="Disordered" evidence="1">
    <location>
        <begin position="297"/>
        <end position="424"/>
    </location>
</feature>
<gene>
    <name evidence="2" type="ORF">RhiirC2_730681</name>
</gene>
<dbReference type="VEuPathDB" id="FungiDB:RhiirFUN_011914"/>
<evidence type="ECO:0008006" key="4">
    <source>
        <dbReference type="Google" id="ProtNLM"/>
    </source>
</evidence>
<dbReference type="VEuPathDB" id="FungiDB:RhiirA1_421562"/>
<feature type="compositionally biased region" description="Low complexity" evidence="1">
    <location>
        <begin position="297"/>
        <end position="318"/>
    </location>
</feature>
<protein>
    <recommendedName>
        <fullName evidence="4">LIM-domain binding protein</fullName>
    </recommendedName>
</protein>
<sequence>MASYNPAAFMPGGAIRVPPNVYPNFPNAQRFVRPQFTMTQNGIGVQRNIIPSSYVPNMIAMTNNIVNNPRFVNQMRMQTPIIKSNSGVGKLLAFVECLGNDVMVNNLQDILYWKQLTNTFFSEDVTMKYTLHDSVNNRTKRFEFTYQVIPRFYQTFIESGVVKIHLVLGSPKERTVNTPNGVQSQVDCPYSSIEYHFANGIQVSAPGRLVVVFNNTLKMTSFDFVTSKFTEYVPRNLIQRFTPDTVVVNEYGIPHKTMRCLEIAEGVDFIQEVIALTIKDSQTGPLQALRMVTHNSQNMNTPTMSNNPNPNQRIQNPQAQLNGKDIKNEPSYNGAPPTPNTNDLQASAPTPITTPTPAPTPTQTPSLTPSPLVSNVNGIDSPRQKNFSPALGEPHKRGSDGGGQATKQKQRRSTFNKTSPRKNA</sequence>
<name>A0A2N1NVY4_9GLOM</name>
<reference evidence="2 3" key="2">
    <citation type="submission" date="2017-10" db="EMBL/GenBank/DDBJ databases">
        <title>Extensive intraspecific genome diversity in a model arbuscular mycorrhizal fungus.</title>
        <authorList>
            <person name="Chen E.C.H."/>
            <person name="Morin E."/>
            <person name="Baudet D."/>
            <person name="Noel J."/>
            <person name="Ndikumana S."/>
            <person name="Charron P."/>
            <person name="St-Onge C."/>
            <person name="Giorgi J."/>
            <person name="Grigoriev I.V."/>
            <person name="Roux C."/>
            <person name="Martin F.M."/>
            <person name="Corradi N."/>
        </authorList>
    </citation>
    <scope>NUCLEOTIDE SEQUENCE [LARGE SCALE GENOMIC DNA]</scope>
    <source>
        <strain evidence="2 3">C2</strain>
    </source>
</reference>
<dbReference type="OrthoDB" id="774557at2759"/>
<evidence type="ECO:0000313" key="3">
    <source>
        <dbReference type="Proteomes" id="UP000233469"/>
    </source>
</evidence>
<dbReference type="InterPro" id="IPR029005">
    <property type="entry name" value="LIM-bd/SEUSS"/>
</dbReference>
<accession>A0A2N1NVY4</accession>
<dbReference type="Proteomes" id="UP000233469">
    <property type="component" value="Unassembled WGS sequence"/>
</dbReference>
<comment type="caution">
    <text evidence="2">The sequence shown here is derived from an EMBL/GenBank/DDBJ whole genome shotgun (WGS) entry which is preliminary data.</text>
</comment>
<organism evidence="2 3">
    <name type="scientific">Rhizophagus irregularis</name>
    <dbReference type="NCBI Taxonomy" id="588596"/>
    <lineage>
        <taxon>Eukaryota</taxon>
        <taxon>Fungi</taxon>
        <taxon>Fungi incertae sedis</taxon>
        <taxon>Mucoromycota</taxon>
        <taxon>Glomeromycotina</taxon>
        <taxon>Glomeromycetes</taxon>
        <taxon>Glomerales</taxon>
        <taxon>Glomeraceae</taxon>
        <taxon>Rhizophagus</taxon>
    </lineage>
</organism>
<evidence type="ECO:0000313" key="2">
    <source>
        <dbReference type="EMBL" id="PKK78043.1"/>
    </source>
</evidence>
<feature type="compositionally biased region" description="Basic residues" evidence="1">
    <location>
        <begin position="408"/>
        <end position="424"/>
    </location>
</feature>
<dbReference type="Pfam" id="PF01803">
    <property type="entry name" value="LIM_bind"/>
    <property type="match status" value="2"/>
</dbReference>
<dbReference type="PANTHER" id="PTHR10378">
    <property type="entry name" value="LIM DOMAIN-BINDING PROTEIN"/>
    <property type="match status" value="1"/>
</dbReference>
<feature type="compositionally biased region" description="Pro residues" evidence="1">
    <location>
        <begin position="352"/>
        <end position="362"/>
    </location>
</feature>
<proteinExistence type="predicted"/>
<dbReference type="VEuPathDB" id="FungiDB:FUN_014751"/>